<evidence type="ECO:0000313" key="2">
    <source>
        <dbReference type="EMBL" id="WZU69005.1"/>
    </source>
</evidence>
<dbReference type="Proteomes" id="UP001470809">
    <property type="component" value="Chromosome"/>
</dbReference>
<proteinExistence type="predicted"/>
<evidence type="ECO:0000256" key="1">
    <source>
        <dbReference type="SAM" id="MobiDB-lite"/>
    </source>
</evidence>
<name>A0AAN0MCE2_9RHOB</name>
<keyword evidence="3" id="KW-1185">Reference proteome</keyword>
<reference evidence="2" key="1">
    <citation type="submission" date="2024-08" db="EMBL/GenBank/DDBJ databases">
        <title>Phylogenomic analyses of a clade within the roseobacter group suggest taxonomic reassignments of species of the genera Aestuariivita, Citreicella, Loktanella, Nautella, Pelagibaca, Ruegeria, Thalassobius, Thiobacimonas and Tropicibacter, and the proposal o.</title>
        <authorList>
            <person name="Jeon C.O."/>
        </authorList>
    </citation>
    <scope>NUCLEOTIDE SEQUENCE</scope>
    <source>
        <strain evidence="2">SS1-5</strain>
    </source>
</reference>
<gene>
    <name evidence="2" type="ORF">AABB31_09135</name>
</gene>
<dbReference type="CDD" id="cd14740">
    <property type="entry name" value="PAAR_4"/>
    <property type="match status" value="1"/>
</dbReference>
<protein>
    <submittedName>
        <fullName evidence="2">PAAR-like domain-containing protein</fullName>
    </submittedName>
</protein>
<feature type="region of interest" description="Disordered" evidence="1">
    <location>
        <begin position="280"/>
        <end position="319"/>
    </location>
</feature>
<dbReference type="AlphaFoldDB" id="A0AAN0MCE2"/>
<sequence>MPVTVNINGISLSHKGSTGVVTATIPDVCKTPSPGGPVPIPYPNIAFSKDLAKGTTTVTADGSNSCAVKGSEFFMSIGDEPGTAGGVKSGTFKGKATWLTYSMDVKLDGKNACRLTDKMLMNKGNTVSMGGELQAPVTPSAIKAMRDHLCELACECYEEGKGQACLNKKIEKQHYKGKYPKKDSYLWREVSMEKKGGKWGIVKQNKGKGPMPSSNPFTRGGGIRPDAVAVDGSGKPQCIFEMKFPGDTLRDSQKRHPNSKYSKAAKQFGVNYDVIDDCPCFPKPKKRKSAAGKTSKSKRKKTVAAGAAGPASVGGIAGK</sequence>
<dbReference type="RefSeq" id="WP_342078298.1">
    <property type="nucleotide sequence ID" value="NZ_CP151767.2"/>
</dbReference>
<dbReference type="EMBL" id="CP151767">
    <property type="protein sequence ID" value="WZU69005.1"/>
    <property type="molecule type" value="Genomic_DNA"/>
</dbReference>
<dbReference type="Pfam" id="PF13665">
    <property type="entry name" value="Tox-PAAR-like"/>
    <property type="match status" value="1"/>
</dbReference>
<dbReference type="KEGG" id="yrh:AABB31_09135"/>
<feature type="compositionally biased region" description="Basic residues" evidence="1">
    <location>
        <begin position="283"/>
        <end position="302"/>
    </location>
</feature>
<accession>A0AAN0MCE2</accession>
<evidence type="ECO:0000313" key="3">
    <source>
        <dbReference type="Proteomes" id="UP001470809"/>
    </source>
</evidence>
<feature type="region of interest" description="Disordered" evidence="1">
    <location>
        <begin position="200"/>
        <end position="228"/>
    </location>
</feature>
<feature type="compositionally biased region" description="Low complexity" evidence="1">
    <location>
        <begin position="304"/>
        <end position="319"/>
    </location>
</feature>
<organism evidence="2 3">
    <name type="scientific">Yoonia rhodophyticola</name>
    <dbReference type="NCBI Taxonomy" id="3137370"/>
    <lineage>
        <taxon>Bacteria</taxon>
        <taxon>Pseudomonadati</taxon>
        <taxon>Pseudomonadota</taxon>
        <taxon>Alphaproteobacteria</taxon>
        <taxon>Rhodobacterales</taxon>
        <taxon>Paracoccaceae</taxon>
        <taxon>Yoonia</taxon>
    </lineage>
</organism>